<evidence type="ECO:0000313" key="4">
    <source>
        <dbReference type="WBParaSite" id="SBAD_0000574501-mRNA-1"/>
    </source>
</evidence>
<evidence type="ECO:0000256" key="1">
    <source>
        <dbReference type="SAM" id="Phobius"/>
    </source>
</evidence>
<name>A0A183IPH6_9BILA</name>
<evidence type="ECO:0000313" key="3">
    <source>
        <dbReference type="Proteomes" id="UP000270296"/>
    </source>
</evidence>
<organism evidence="4">
    <name type="scientific">Soboliphyme baturini</name>
    <dbReference type="NCBI Taxonomy" id="241478"/>
    <lineage>
        <taxon>Eukaryota</taxon>
        <taxon>Metazoa</taxon>
        <taxon>Ecdysozoa</taxon>
        <taxon>Nematoda</taxon>
        <taxon>Enoplea</taxon>
        <taxon>Dorylaimia</taxon>
        <taxon>Dioctophymatida</taxon>
        <taxon>Dioctophymatoidea</taxon>
        <taxon>Soboliphymatidae</taxon>
        <taxon>Soboliphyme</taxon>
    </lineage>
</organism>
<keyword evidence="1" id="KW-0812">Transmembrane</keyword>
<dbReference type="AlphaFoldDB" id="A0A183IPH6"/>
<keyword evidence="1" id="KW-0472">Membrane</keyword>
<reference evidence="4" key="1">
    <citation type="submission" date="2016-06" db="UniProtKB">
        <authorList>
            <consortium name="WormBaseParasite"/>
        </authorList>
    </citation>
    <scope>IDENTIFICATION</scope>
</reference>
<accession>A0A183IPH6</accession>
<feature type="transmembrane region" description="Helical" evidence="1">
    <location>
        <begin position="132"/>
        <end position="157"/>
    </location>
</feature>
<dbReference type="Proteomes" id="UP000270296">
    <property type="component" value="Unassembled WGS sequence"/>
</dbReference>
<keyword evidence="3" id="KW-1185">Reference proteome</keyword>
<dbReference type="WBParaSite" id="SBAD_0000574501-mRNA-1">
    <property type="protein sequence ID" value="SBAD_0000574501-mRNA-1"/>
    <property type="gene ID" value="SBAD_0000574501"/>
</dbReference>
<dbReference type="EMBL" id="UZAM01009052">
    <property type="protein sequence ID" value="VDP07501.1"/>
    <property type="molecule type" value="Genomic_DNA"/>
</dbReference>
<protein>
    <submittedName>
        <fullName evidence="4">TRP domain-containing protein</fullName>
    </submittedName>
</protein>
<reference evidence="2 3" key="2">
    <citation type="submission" date="2018-11" db="EMBL/GenBank/DDBJ databases">
        <authorList>
            <consortium name="Pathogen Informatics"/>
        </authorList>
    </citation>
    <scope>NUCLEOTIDE SEQUENCE [LARGE SCALE GENOMIC DNA]</scope>
</reference>
<keyword evidence="1" id="KW-1133">Transmembrane helix</keyword>
<sequence length="184" mass="21251">MEEGTEFRKEHKKSGFEENEVGHYFENSLANAIRNFVNVQVVTDLWRRRHDKLYDGPTTAELQAAVSSLAIRLMTYLVPETPVTSTTYHTWLRNLELMSEALINQTFAISLVSMNVKIPEYSCPIPCDYDCYLWRCLFFVSVALTAALVLCVLPWYLRTLLHGHRAKKDNFYPLVTKSKPSILK</sequence>
<proteinExistence type="predicted"/>
<gene>
    <name evidence="2" type="ORF">SBAD_LOCUS5523</name>
</gene>
<evidence type="ECO:0000313" key="2">
    <source>
        <dbReference type="EMBL" id="VDP07501.1"/>
    </source>
</evidence>